<organism evidence="7 8">
    <name type="scientific">Xanthobacter agilis</name>
    <dbReference type="NCBI Taxonomy" id="47492"/>
    <lineage>
        <taxon>Bacteria</taxon>
        <taxon>Pseudomonadati</taxon>
        <taxon>Pseudomonadota</taxon>
        <taxon>Alphaproteobacteria</taxon>
        <taxon>Hyphomicrobiales</taxon>
        <taxon>Xanthobacteraceae</taxon>
        <taxon>Xanthobacter</taxon>
    </lineage>
</organism>
<feature type="domain" description="Acylphosphatase-like" evidence="6">
    <location>
        <begin position="3"/>
        <end position="94"/>
    </location>
</feature>
<feature type="active site" evidence="4">
    <location>
        <position position="36"/>
    </location>
</feature>
<dbReference type="InterPro" id="IPR001792">
    <property type="entry name" value="Acylphosphatase-like_dom"/>
</dbReference>
<evidence type="ECO:0000313" key="7">
    <source>
        <dbReference type="EMBL" id="MDQ0506923.1"/>
    </source>
</evidence>
<proteinExistence type="inferred from homology"/>
<gene>
    <name evidence="7" type="ORF">QOZ94_003738</name>
</gene>
<evidence type="ECO:0000256" key="2">
    <source>
        <dbReference type="ARBA" id="ARBA00012150"/>
    </source>
</evidence>
<comment type="caution">
    <text evidence="7">The sequence shown here is derived from an EMBL/GenBank/DDBJ whole genome shotgun (WGS) entry which is preliminary data.</text>
</comment>
<accession>A0ABU0LIL0</accession>
<evidence type="ECO:0000256" key="3">
    <source>
        <dbReference type="ARBA" id="ARBA00047645"/>
    </source>
</evidence>
<dbReference type="RefSeq" id="WP_237347667.1">
    <property type="nucleotide sequence ID" value="NZ_JABWGX010000045.1"/>
</dbReference>
<dbReference type="Gene3D" id="3.30.70.100">
    <property type="match status" value="1"/>
</dbReference>
<reference evidence="7 8" key="1">
    <citation type="submission" date="2023-07" db="EMBL/GenBank/DDBJ databases">
        <title>Genomic Encyclopedia of Type Strains, Phase IV (KMG-IV): sequencing the most valuable type-strain genomes for metagenomic binning, comparative biology and taxonomic classification.</title>
        <authorList>
            <person name="Goeker M."/>
        </authorList>
    </citation>
    <scope>NUCLEOTIDE SEQUENCE [LARGE SCALE GENOMIC DNA]</scope>
    <source>
        <strain evidence="7 8">DSM 3770</strain>
    </source>
</reference>
<evidence type="ECO:0000256" key="5">
    <source>
        <dbReference type="RuleBase" id="RU004168"/>
    </source>
</evidence>
<dbReference type="EC" id="3.6.1.7" evidence="2 4"/>
<evidence type="ECO:0000313" key="8">
    <source>
        <dbReference type="Proteomes" id="UP001241747"/>
    </source>
</evidence>
<keyword evidence="8" id="KW-1185">Reference proteome</keyword>
<dbReference type="SUPFAM" id="SSF54975">
    <property type="entry name" value="Acylphosphatase/BLUF domain-like"/>
    <property type="match status" value="1"/>
</dbReference>
<dbReference type="InterPro" id="IPR020456">
    <property type="entry name" value="Acylphosphatase"/>
</dbReference>
<dbReference type="GO" id="GO:0003998">
    <property type="term" value="F:acylphosphatase activity"/>
    <property type="evidence" value="ECO:0007669"/>
    <property type="project" value="UniProtKB-EC"/>
</dbReference>
<evidence type="ECO:0000256" key="4">
    <source>
        <dbReference type="PROSITE-ProRule" id="PRU00520"/>
    </source>
</evidence>
<feature type="active site" evidence="4">
    <location>
        <position position="18"/>
    </location>
</feature>
<protein>
    <recommendedName>
        <fullName evidence="2 4">acylphosphatase</fullName>
        <ecNumber evidence="2 4">3.6.1.7</ecNumber>
    </recommendedName>
</protein>
<evidence type="ECO:0000259" key="6">
    <source>
        <dbReference type="PROSITE" id="PS51160"/>
    </source>
</evidence>
<sequence>MRVVHMILRGRVQGVGYRAWCAYEAQTRGLVGWVRNRANGAVEAVIAGDEALVAAMVDACRAGPPGARVEDLLLHDATDAALAAGGRELFVVLETL</sequence>
<comment type="catalytic activity">
    <reaction evidence="3 4">
        <text>an acyl phosphate + H2O = a carboxylate + phosphate + H(+)</text>
        <dbReference type="Rhea" id="RHEA:14965"/>
        <dbReference type="ChEBI" id="CHEBI:15377"/>
        <dbReference type="ChEBI" id="CHEBI:15378"/>
        <dbReference type="ChEBI" id="CHEBI:29067"/>
        <dbReference type="ChEBI" id="CHEBI:43474"/>
        <dbReference type="ChEBI" id="CHEBI:59918"/>
        <dbReference type="EC" id="3.6.1.7"/>
    </reaction>
</comment>
<comment type="similarity">
    <text evidence="1 5">Belongs to the acylphosphatase family.</text>
</comment>
<dbReference type="PANTHER" id="PTHR47268:SF4">
    <property type="entry name" value="ACYLPHOSPHATASE"/>
    <property type="match status" value="1"/>
</dbReference>
<dbReference type="PRINTS" id="PR00112">
    <property type="entry name" value="ACYLPHPHTASE"/>
</dbReference>
<dbReference type="InterPro" id="IPR017968">
    <property type="entry name" value="Acylphosphatase_CS"/>
</dbReference>
<dbReference type="PROSITE" id="PS00151">
    <property type="entry name" value="ACYLPHOSPHATASE_2"/>
    <property type="match status" value="1"/>
</dbReference>
<name>A0ABU0LIL0_XANAG</name>
<dbReference type="PROSITE" id="PS51160">
    <property type="entry name" value="ACYLPHOSPHATASE_3"/>
    <property type="match status" value="1"/>
</dbReference>
<dbReference type="Pfam" id="PF00708">
    <property type="entry name" value="Acylphosphatase"/>
    <property type="match status" value="1"/>
</dbReference>
<dbReference type="InterPro" id="IPR036046">
    <property type="entry name" value="Acylphosphatase-like_dom_sf"/>
</dbReference>
<dbReference type="PANTHER" id="PTHR47268">
    <property type="entry name" value="ACYLPHOSPHATASE"/>
    <property type="match status" value="1"/>
</dbReference>
<evidence type="ECO:0000256" key="1">
    <source>
        <dbReference type="ARBA" id="ARBA00005614"/>
    </source>
</evidence>
<dbReference type="EMBL" id="JAUSVY010000011">
    <property type="protein sequence ID" value="MDQ0506923.1"/>
    <property type="molecule type" value="Genomic_DNA"/>
</dbReference>
<dbReference type="Proteomes" id="UP001241747">
    <property type="component" value="Unassembled WGS sequence"/>
</dbReference>
<keyword evidence="4 7" id="KW-0378">Hydrolase</keyword>